<organism evidence="1">
    <name type="scientific">viral metagenome</name>
    <dbReference type="NCBI Taxonomy" id="1070528"/>
    <lineage>
        <taxon>unclassified sequences</taxon>
        <taxon>metagenomes</taxon>
        <taxon>organismal metagenomes</taxon>
    </lineage>
</organism>
<reference evidence="1" key="1">
    <citation type="journal article" date="2020" name="Nature">
        <title>Giant virus diversity and host interactions through global metagenomics.</title>
        <authorList>
            <person name="Schulz F."/>
            <person name="Roux S."/>
            <person name="Paez-Espino D."/>
            <person name="Jungbluth S."/>
            <person name="Walsh D.A."/>
            <person name="Denef V.J."/>
            <person name="McMahon K.D."/>
            <person name="Konstantinidis K.T."/>
            <person name="Eloe-Fadrosh E.A."/>
            <person name="Kyrpides N.C."/>
            <person name="Woyke T."/>
        </authorList>
    </citation>
    <scope>NUCLEOTIDE SEQUENCE</scope>
    <source>
        <strain evidence="1">GVMAG-M-3300023184-71</strain>
    </source>
</reference>
<evidence type="ECO:0008006" key="2">
    <source>
        <dbReference type="Google" id="ProtNLM"/>
    </source>
</evidence>
<sequence length="152" mass="18378">MRNQHQHQNTMLLDQPLVPGGWKEDVDQRRKERWRERRYKFAWGLDWVRPEDPPGYWIIFIKLLQSCKDSPTEFDKKTRRPKKVYTYVYLPLIVDVEETVWTLQNRIKDKASSFFKHRQDFHLEMYGHPLGLHSTMVDLGIEDETVLTCVME</sequence>
<accession>A0A6C0ICH1</accession>
<protein>
    <recommendedName>
        <fullName evidence="2">Ubiquitin-like domain-containing protein</fullName>
    </recommendedName>
</protein>
<proteinExistence type="predicted"/>
<dbReference type="EMBL" id="MN740157">
    <property type="protein sequence ID" value="QHT90751.1"/>
    <property type="molecule type" value="Genomic_DNA"/>
</dbReference>
<evidence type="ECO:0000313" key="1">
    <source>
        <dbReference type="EMBL" id="QHT90751.1"/>
    </source>
</evidence>
<name>A0A6C0ICH1_9ZZZZ</name>
<dbReference type="AlphaFoldDB" id="A0A6C0ICH1"/>